<evidence type="ECO:0000256" key="5">
    <source>
        <dbReference type="ARBA" id="ARBA00022989"/>
    </source>
</evidence>
<keyword evidence="9" id="KW-1185">Reference proteome</keyword>
<evidence type="ECO:0000256" key="4">
    <source>
        <dbReference type="ARBA" id="ARBA00022692"/>
    </source>
</evidence>
<feature type="transmembrane region" description="Helical" evidence="7">
    <location>
        <begin position="45"/>
        <end position="73"/>
    </location>
</feature>
<dbReference type="AlphaFoldDB" id="A0A7Y9FRX8"/>
<reference evidence="8 9" key="1">
    <citation type="submission" date="2020-07" db="EMBL/GenBank/DDBJ databases">
        <authorList>
            <person name="Partida-Martinez L."/>
            <person name="Huntemann M."/>
            <person name="Clum A."/>
            <person name="Wang J."/>
            <person name="Palaniappan K."/>
            <person name="Ritter S."/>
            <person name="Chen I.-M."/>
            <person name="Stamatis D."/>
            <person name="Reddy T."/>
            <person name="O'Malley R."/>
            <person name="Daum C."/>
            <person name="Shapiro N."/>
            <person name="Ivanova N."/>
            <person name="Kyrpides N."/>
            <person name="Woyke T."/>
        </authorList>
    </citation>
    <scope>NUCLEOTIDE SEQUENCE [LARGE SCALE GENOMIC DNA]</scope>
    <source>
        <strain evidence="8 9">AS2.3</strain>
    </source>
</reference>
<dbReference type="Proteomes" id="UP000517753">
    <property type="component" value="Unassembled WGS sequence"/>
</dbReference>
<keyword evidence="4 7" id="KW-0812">Transmembrane</keyword>
<keyword evidence="5 7" id="KW-1133">Transmembrane helix</keyword>
<evidence type="ECO:0000256" key="7">
    <source>
        <dbReference type="SAM" id="Phobius"/>
    </source>
</evidence>
<organism evidence="8 9">
    <name type="scientific">Sphingomonas melonis</name>
    <dbReference type="NCBI Taxonomy" id="152682"/>
    <lineage>
        <taxon>Bacteria</taxon>
        <taxon>Pseudomonadati</taxon>
        <taxon>Pseudomonadota</taxon>
        <taxon>Alphaproteobacteria</taxon>
        <taxon>Sphingomonadales</taxon>
        <taxon>Sphingomonadaceae</taxon>
        <taxon>Sphingomonas</taxon>
    </lineage>
</organism>
<dbReference type="InterPro" id="IPR002010">
    <property type="entry name" value="T3SS_IM_R"/>
</dbReference>
<comment type="similarity">
    <text evidence="2">Belongs to the FliR/MopE/SpaR family.</text>
</comment>
<evidence type="ECO:0000256" key="6">
    <source>
        <dbReference type="ARBA" id="ARBA00023136"/>
    </source>
</evidence>
<feature type="transmembrane region" description="Helical" evidence="7">
    <location>
        <begin position="12"/>
        <end position="33"/>
    </location>
</feature>
<evidence type="ECO:0000256" key="1">
    <source>
        <dbReference type="ARBA" id="ARBA00004651"/>
    </source>
</evidence>
<comment type="caution">
    <text evidence="8">The sequence shown here is derived from an EMBL/GenBank/DDBJ whole genome shotgun (WGS) entry which is preliminary data.</text>
</comment>
<keyword evidence="8" id="KW-0969">Cilium</keyword>
<accession>A0A7Y9FRX8</accession>
<evidence type="ECO:0000256" key="2">
    <source>
        <dbReference type="ARBA" id="ARBA00009772"/>
    </source>
</evidence>
<dbReference type="RefSeq" id="WP_306455806.1">
    <property type="nucleotide sequence ID" value="NZ_JACCBY010000009.1"/>
</dbReference>
<keyword evidence="8" id="KW-0966">Cell projection</keyword>
<evidence type="ECO:0000256" key="3">
    <source>
        <dbReference type="ARBA" id="ARBA00022475"/>
    </source>
</evidence>
<evidence type="ECO:0000313" key="8">
    <source>
        <dbReference type="EMBL" id="NYD92097.1"/>
    </source>
</evidence>
<reference evidence="8 9" key="2">
    <citation type="submission" date="2020-08" db="EMBL/GenBank/DDBJ databases">
        <title>The Agave Microbiome: Exploring the role of microbial communities in plant adaptations to desert environments.</title>
        <authorList>
            <person name="Partida-Martinez L.P."/>
        </authorList>
    </citation>
    <scope>NUCLEOTIDE SEQUENCE [LARGE SCALE GENOMIC DNA]</scope>
    <source>
        <strain evidence="8 9">AS2.3</strain>
    </source>
</reference>
<keyword evidence="8" id="KW-0282">Flagellum</keyword>
<dbReference type="GO" id="GO:0005886">
    <property type="term" value="C:plasma membrane"/>
    <property type="evidence" value="ECO:0007669"/>
    <property type="project" value="UniProtKB-SubCell"/>
</dbReference>
<dbReference type="PRINTS" id="PR00953">
    <property type="entry name" value="TYPE3IMRPROT"/>
</dbReference>
<dbReference type="EMBL" id="JACCBY010000009">
    <property type="protein sequence ID" value="NYD92097.1"/>
    <property type="molecule type" value="Genomic_DNA"/>
</dbReference>
<keyword evidence="3" id="KW-1003">Cell membrane</keyword>
<proteinExistence type="inferred from homology"/>
<name>A0A7Y9FRX8_9SPHN</name>
<keyword evidence="6 7" id="KW-0472">Membrane</keyword>
<comment type="subcellular location">
    <subcellularLocation>
        <location evidence="1">Cell membrane</location>
        <topology evidence="1">Multi-pass membrane protein</topology>
    </subcellularLocation>
</comment>
<evidence type="ECO:0000313" key="9">
    <source>
        <dbReference type="Proteomes" id="UP000517753"/>
    </source>
</evidence>
<dbReference type="GO" id="GO:0006605">
    <property type="term" value="P:protein targeting"/>
    <property type="evidence" value="ECO:0007669"/>
    <property type="project" value="InterPro"/>
</dbReference>
<dbReference type="Pfam" id="PF01311">
    <property type="entry name" value="Bac_export_1"/>
    <property type="match status" value="1"/>
</dbReference>
<sequence length="78" mass="8427">MGRATELAVNMAAPLVVYGILFNTALGLAARMAPTLQVFFVAQPLNILFGLTLFAMTFGAALTGFCYAMITFLHRQLL</sequence>
<gene>
    <name evidence="8" type="ORF">HD841_003917</name>
</gene>
<protein>
    <submittedName>
        <fullName evidence="8">Flagellar biosynthesis protein FliR</fullName>
    </submittedName>
</protein>